<evidence type="ECO:0000313" key="3">
    <source>
        <dbReference type="Proteomes" id="UP000266183"/>
    </source>
</evidence>
<keyword evidence="1" id="KW-0472">Membrane</keyword>
<keyword evidence="3" id="KW-1185">Reference proteome</keyword>
<dbReference type="OrthoDB" id="772690at2"/>
<proteinExistence type="predicted"/>
<organism evidence="2 3">
    <name type="scientific">Chryseolinea soli</name>
    <dbReference type="NCBI Taxonomy" id="2321403"/>
    <lineage>
        <taxon>Bacteria</taxon>
        <taxon>Pseudomonadati</taxon>
        <taxon>Bacteroidota</taxon>
        <taxon>Cytophagia</taxon>
        <taxon>Cytophagales</taxon>
        <taxon>Fulvivirgaceae</taxon>
        <taxon>Chryseolinea</taxon>
    </lineage>
</organism>
<protein>
    <submittedName>
        <fullName evidence="2">Uncharacterized protein</fullName>
    </submittedName>
</protein>
<gene>
    <name evidence="2" type="ORF">D4L85_16175</name>
</gene>
<name>A0A385SP06_9BACT</name>
<evidence type="ECO:0000256" key="1">
    <source>
        <dbReference type="SAM" id="Phobius"/>
    </source>
</evidence>
<evidence type="ECO:0000313" key="2">
    <source>
        <dbReference type="EMBL" id="AYB32007.1"/>
    </source>
</evidence>
<dbReference type="RefSeq" id="WP_119755268.1">
    <property type="nucleotide sequence ID" value="NZ_CP032382.1"/>
</dbReference>
<sequence>MFNFISWQSFLTLTTLLVAGYYSITSLMLYRKEIADWVKSLSHPSIPSPSAEPELKEPIENLMGVAQALPESYAIRSSEISSEDIITSGKDEEPETIHSGEKDQLLIGTVADLLEEIKTLIQLIAEYGTGKSESEALFNALFIRYPHLQNTSYPLAISFYICDASKEQFAFELSSDEVMSWWNLTSQSANK</sequence>
<dbReference type="AlphaFoldDB" id="A0A385SP06"/>
<dbReference type="Proteomes" id="UP000266183">
    <property type="component" value="Chromosome"/>
</dbReference>
<feature type="transmembrane region" description="Helical" evidence="1">
    <location>
        <begin position="6"/>
        <end position="30"/>
    </location>
</feature>
<keyword evidence="1" id="KW-1133">Transmembrane helix</keyword>
<dbReference type="EMBL" id="CP032382">
    <property type="protein sequence ID" value="AYB32007.1"/>
    <property type="molecule type" value="Genomic_DNA"/>
</dbReference>
<keyword evidence="1" id="KW-0812">Transmembrane</keyword>
<reference evidence="3" key="1">
    <citation type="submission" date="2018-09" db="EMBL/GenBank/DDBJ databases">
        <title>Chryseolinea sp. KIS68-18 isolated from soil.</title>
        <authorList>
            <person name="Weon H.-Y."/>
            <person name="Kwon S.-W."/>
            <person name="Lee S.A."/>
        </authorList>
    </citation>
    <scope>NUCLEOTIDE SEQUENCE [LARGE SCALE GENOMIC DNA]</scope>
    <source>
        <strain evidence="3">KIS68-18</strain>
    </source>
</reference>
<accession>A0A385SP06</accession>
<dbReference type="KEGG" id="chk:D4L85_16175"/>